<dbReference type="Proteomes" id="UP001560573">
    <property type="component" value="Unassembled WGS sequence"/>
</dbReference>
<proteinExistence type="predicted"/>
<evidence type="ECO:0000313" key="1">
    <source>
        <dbReference type="EMBL" id="MEX6686787.1"/>
    </source>
</evidence>
<name>A0ABV3ZA99_9BACT</name>
<evidence type="ECO:0000313" key="2">
    <source>
        <dbReference type="Proteomes" id="UP001560573"/>
    </source>
</evidence>
<gene>
    <name evidence="1" type="ORF">QTN47_04735</name>
</gene>
<sequence>MKKHTLLAFMLAIALLKVEGQQKQPAAQAQSAQELANKLANPVASLISVPLQNNTDYGIGEFNGSKNTLNVQPVIPIQLNKRLNLITRYIVPVIDQRDVTGDKTHQFGLSDATLSAFFAPSTTKNGLIWGVGPAFLVPIGTNDFLTTKKWGIGPTALVLKQAKGLTFGVLMNQIWSFAGDKDRTDVNQMFIQPFFTHNWKSGAGLGLNAEITSNWQAGNATAFINPIVSGVTKLGTQTIQLAVGPRIPVAGPPESKAKFGFRAVLTFVFPE</sequence>
<evidence type="ECO:0008006" key="3">
    <source>
        <dbReference type="Google" id="ProtNLM"/>
    </source>
</evidence>
<dbReference type="RefSeq" id="WP_369328182.1">
    <property type="nucleotide sequence ID" value="NZ_JAULBC010000001.1"/>
</dbReference>
<accession>A0ABV3ZA99</accession>
<comment type="caution">
    <text evidence="1">The sequence shown here is derived from an EMBL/GenBank/DDBJ whole genome shotgun (WGS) entry which is preliminary data.</text>
</comment>
<reference evidence="1 2" key="1">
    <citation type="submission" date="2023-07" db="EMBL/GenBank/DDBJ databases">
        <authorList>
            <person name="Lian W.-H."/>
        </authorList>
    </citation>
    <scope>NUCLEOTIDE SEQUENCE [LARGE SCALE GENOMIC DNA]</scope>
    <source>
        <strain evidence="1 2">SYSU DXS3180</strain>
    </source>
</reference>
<dbReference type="EMBL" id="JAULBC010000001">
    <property type="protein sequence ID" value="MEX6686787.1"/>
    <property type="molecule type" value="Genomic_DNA"/>
</dbReference>
<organism evidence="1 2">
    <name type="scientific">Danxiaibacter flavus</name>
    <dbReference type="NCBI Taxonomy" id="3049108"/>
    <lineage>
        <taxon>Bacteria</taxon>
        <taxon>Pseudomonadati</taxon>
        <taxon>Bacteroidota</taxon>
        <taxon>Chitinophagia</taxon>
        <taxon>Chitinophagales</taxon>
        <taxon>Chitinophagaceae</taxon>
        <taxon>Danxiaibacter</taxon>
    </lineage>
</organism>
<keyword evidence="2" id="KW-1185">Reference proteome</keyword>
<protein>
    <recommendedName>
        <fullName evidence="3">Transporter</fullName>
    </recommendedName>
</protein>